<dbReference type="Pfam" id="PF01844">
    <property type="entry name" value="HNH"/>
    <property type="match status" value="1"/>
</dbReference>
<organism evidence="3 4">
    <name type="scientific">Microbacterium kyungheense</name>
    <dbReference type="NCBI Taxonomy" id="1263636"/>
    <lineage>
        <taxon>Bacteria</taxon>
        <taxon>Bacillati</taxon>
        <taxon>Actinomycetota</taxon>
        <taxon>Actinomycetes</taxon>
        <taxon>Micrococcales</taxon>
        <taxon>Microbacteriaceae</taxon>
        <taxon>Microbacterium</taxon>
    </lineage>
</organism>
<dbReference type="GO" id="GO:0003676">
    <property type="term" value="F:nucleic acid binding"/>
    <property type="evidence" value="ECO:0007669"/>
    <property type="project" value="InterPro"/>
</dbReference>
<dbReference type="AlphaFoldDB" id="A0A543EU63"/>
<gene>
    <name evidence="3" type="ORF">FB391_2565</name>
</gene>
<name>A0A543EU63_9MICO</name>
<keyword evidence="3" id="KW-0378">Hydrolase</keyword>
<sequence length="114" mass="12499">MRRVPPDPQATGGPRPMSQHHRASKHTSATHKLRPEIEARLPLPCVECGRPVEKGMRWHVAHLTPASKGGRTTRANTGAAHAGCNLRAGGKLGAAKTNQRRRTSHDNREGIRPW</sequence>
<feature type="domain" description="HNH" evidence="2">
    <location>
        <begin position="45"/>
        <end position="88"/>
    </location>
</feature>
<feature type="compositionally biased region" description="Basic residues" evidence="1">
    <location>
        <begin position="18"/>
        <end position="32"/>
    </location>
</feature>
<protein>
    <submittedName>
        <fullName evidence="3">HNH endonuclease</fullName>
    </submittedName>
</protein>
<proteinExistence type="predicted"/>
<dbReference type="Gene3D" id="1.10.30.50">
    <property type="match status" value="1"/>
</dbReference>
<dbReference type="GO" id="GO:0008270">
    <property type="term" value="F:zinc ion binding"/>
    <property type="evidence" value="ECO:0007669"/>
    <property type="project" value="InterPro"/>
</dbReference>
<evidence type="ECO:0000313" key="3">
    <source>
        <dbReference type="EMBL" id="TQM25106.1"/>
    </source>
</evidence>
<evidence type="ECO:0000256" key="1">
    <source>
        <dbReference type="SAM" id="MobiDB-lite"/>
    </source>
</evidence>
<comment type="caution">
    <text evidence="3">The sequence shown here is derived from an EMBL/GenBank/DDBJ whole genome shotgun (WGS) entry which is preliminary data.</text>
</comment>
<feature type="region of interest" description="Disordered" evidence="1">
    <location>
        <begin position="64"/>
        <end position="114"/>
    </location>
</feature>
<feature type="compositionally biased region" description="Basic and acidic residues" evidence="1">
    <location>
        <begin position="104"/>
        <end position="114"/>
    </location>
</feature>
<reference evidence="3 4" key="1">
    <citation type="submission" date="2019-06" db="EMBL/GenBank/DDBJ databases">
        <title>Sequencing the genomes of 1000 actinobacteria strains.</title>
        <authorList>
            <person name="Klenk H.-P."/>
        </authorList>
    </citation>
    <scope>NUCLEOTIDE SEQUENCE [LARGE SCALE GENOMIC DNA]</scope>
    <source>
        <strain evidence="3 4">DSM 105492</strain>
    </source>
</reference>
<dbReference type="EMBL" id="VFPE01000003">
    <property type="protein sequence ID" value="TQM25106.1"/>
    <property type="molecule type" value="Genomic_DNA"/>
</dbReference>
<dbReference type="GO" id="GO:0004519">
    <property type="term" value="F:endonuclease activity"/>
    <property type="evidence" value="ECO:0007669"/>
    <property type="project" value="UniProtKB-KW"/>
</dbReference>
<keyword evidence="4" id="KW-1185">Reference proteome</keyword>
<accession>A0A543EU63</accession>
<dbReference type="Proteomes" id="UP000320235">
    <property type="component" value="Unassembled WGS sequence"/>
</dbReference>
<evidence type="ECO:0000259" key="2">
    <source>
        <dbReference type="Pfam" id="PF01844"/>
    </source>
</evidence>
<dbReference type="InterPro" id="IPR002711">
    <property type="entry name" value="HNH"/>
</dbReference>
<keyword evidence="3" id="KW-0540">Nuclease</keyword>
<evidence type="ECO:0000313" key="4">
    <source>
        <dbReference type="Proteomes" id="UP000320235"/>
    </source>
</evidence>
<feature type="region of interest" description="Disordered" evidence="1">
    <location>
        <begin position="1"/>
        <end position="36"/>
    </location>
</feature>
<keyword evidence="3" id="KW-0255">Endonuclease</keyword>